<feature type="domain" description="GerMN" evidence="3">
    <location>
        <begin position="245"/>
        <end position="334"/>
    </location>
</feature>
<feature type="region of interest" description="Disordered" evidence="1">
    <location>
        <begin position="28"/>
        <end position="64"/>
    </location>
</feature>
<proteinExistence type="predicted"/>
<feature type="chain" id="PRO_5038445726" evidence="2">
    <location>
        <begin position="25"/>
        <end position="355"/>
    </location>
</feature>
<dbReference type="Pfam" id="PF10646">
    <property type="entry name" value="Germane"/>
    <property type="match status" value="2"/>
</dbReference>
<evidence type="ECO:0000313" key="5">
    <source>
        <dbReference type="Proteomes" id="UP000294937"/>
    </source>
</evidence>
<name>A0A4R3LA13_9BACL</name>
<dbReference type="SMART" id="SM00909">
    <property type="entry name" value="Germane"/>
    <property type="match status" value="2"/>
</dbReference>
<dbReference type="EMBL" id="SMAG01000001">
    <property type="protein sequence ID" value="TCS96559.1"/>
    <property type="molecule type" value="Genomic_DNA"/>
</dbReference>
<evidence type="ECO:0000313" key="4">
    <source>
        <dbReference type="EMBL" id="TCS96559.1"/>
    </source>
</evidence>
<sequence length="355" mass="38721">MQKVWRTAAICLLLPITLTGCLFGPEEKTSGAIDPPPPHVENSHTQEVQAKPEPKPVVDQKTEQKKTSGIELYFLTDHGYVVPYTVQMPNVKTVAKESLKYMVQGGPGEALLPKGFVPILPKGTEIKGLDIQNGTANVDFSKNFLNYEAKMEEKVLSAVTWTLTGLSSVKKVNIWVDGRPLAVMPKGKNQAQGLTKSRGINVEIAEGVNLTQSIPVTLYFMGQTPDNEVYYVPVTRMINRAENIAQAAMKELIRGPLQSSTNLIGALDQSTAVNRVQVKGDTVLADFGEQLLQYDNQQKTSKNVLDTIVFSLTENTATKKVKITVNGKEQASTAGKKGTFSQPVLRPTSINPNGL</sequence>
<protein>
    <submittedName>
        <fullName evidence="4">Germination protein M</fullName>
    </submittedName>
</protein>
<reference evidence="4 5" key="1">
    <citation type="submission" date="2019-03" db="EMBL/GenBank/DDBJ databases">
        <title>Genomic Encyclopedia of Type Strains, Phase IV (KMG-IV): sequencing the most valuable type-strain genomes for metagenomic binning, comparative biology and taxonomic classification.</title>
        <authorList>
            <person name="Goeker M."/>
        </authorList>
    </citation>
    <scope>NUCLEOTIDE SEQUENCE [LARGE SCALE GENOMIC DNA]</scope>
    <source>
        <strain evidence="4 5">DSM 45707</strain>
    </source>
</reference>
<keyword evidence="5" id="KW-1185">Reference proteome</keyword>
<gene>
    <name evidence="4" type="ORF">EDD58_101194</name>
</gene>
<feature type="compositionally biased region" description="Basic and acidic residues" evidence="1">
    <location>
        <begin position="50"/>
        <end position="64"/>
    </location>
</feature>
<dbReference type="RefSeq" id="WP_165875730.1">
    <property type="nucleotide sequence ID" value="NZ_SMAG01000001.1"/>
</dbReference>
<dbReference type="PROSITE" id="PS51257">
    <property type="entry name" value="PROKAR_LIPOPROTEIN"/>
    <property type="match status" value="1"/>
</dbReference>
<feature type="signal peptide" evidence="2">
    <location>
        <begin position="1"/>
        <end position="24"/>
    </location>
</feature>
<evidence type="ECO:0000256" key="2">
    <source>
        <dbReference type="SAM" id="SignalP"/>
    </source>
</evidence>
<feature type="region of interest" description="Disordered" evidence="1">
    <location>
        <begin position="332"/>
        <end position="355"/>
    </location>
</feature>
<dbReference type="AlphaFoldDB" id="A0A4R3LA13"/>
<feature type="domain" description="GerMN" evidence="3">
    <location>
        <begin position="95"/>
        <end position="185"/>
    </location>
</feature>
<dbReference type="InterPro" id="IPR019606">
    <property type="entry name" value="GerMN"/>
</dbReference>
<keyword evidence="2" id="KW-0732">Signal</keyword>
<accession>A0A4R3LA13</accession>
<comment type="caution">
    <text evidence="4">The sequence shown here is derived from an EMBL/GenBank/DDBJ whole genome shotgun (WGS) entry which is preliminary data.</text>
</comment>
<evidence type="ECO:0000259" key="3">
    <source>
        <dbReference type="SMART" id="SM00909"/>
    </source>
</evidence>
<dbReference type="Proteomes" id="UP000294937">
    <property type="component" value="Unassembled WGS sequence"/>
</dbReference>
<organism evidence="4 5">
    <name type="scientific">Hazenella coriacea</name>
    <dbReference type="NCBI Taxonomy" id="1179467"/>
    <lineage>
        <taxon>Bacteria</taxon>
        <taxon>Bacillati</taxon>
        <taxon>Bacillota</taxon>
        <taxon>Bacilli</taxon>
        <taxon>Bacillales</taxon>
        <taxon>Thermoactinomycetaceae</taxon>
        <taxon>Hazenella</taxon>
    </lineage>
</organism>
<evidence type="ECO:0000256" key="1">
    <source>
        <dbReference type="SAM" id="MobiDB-lite"/>
    </source>
</evidence>